<keyword evidence="4" id="KW-0233">DNA recombination</keyword>
<reference evidence="7 8" key="1">
    <citation type="journal article" date="2012" name="Environ. Microbiol.">
        <title>The genome of the ammonia-oxidizing Candidatus Nitrososphaera gargensis: insights into metabolic versatility and environmental adaptations.</title>
        <authorList>
            <person name="Spang A."/>
            <person name="Poehlein A."/>
            <person name="Offre P."/>
            <person name="Zumbragel S."/>
            <person name="Haider S."/>
            <person name="Rychlik N."/>
            <person name="Nowka B."/>
            <person name="Schmeisser C."/>
            <person name="Lebedeva E.V."/>
            <person name="Rattei T."/>
            <person name="Bohm C."/>
            <person name="Schmid M."/>
            <person name="Galushko A."/>
            <person name="Hatzenpichler R."/>
            <person name="Weinmaier T."/>
            <person name="Daniel R."/>
            <person name="Schleper C."/>
            <person name="Spieck E."/>
            <person name="Streit W."/>
            <person name="Wagner M."/>
        </authorList>
    </citation>
    <scope>NUCLEOTIDE SEQUENCE [LARGE SCALE GENOMIC DNA]</scope>
    <source>
        <strain evidence="8">Ga9.2</strain>
    </source>
</reference>
<dbReference type="Pfam" id="PF01385">
    <property type="entry name" value="OrfB_IS605"/>
    <property type="match status" value="1"/>
</dbReference>
<dbReference type="HOGENOM" id="CLU_032903_16_1_2"/>
<dbReference type="GO" id="GO:0003677">
    <property type="term" value="F:DNA binding"/>
    <property type="evidence" value="ECO:0007669"/>
    <property type="project" value="UniProtKB-KW"/>
</dbReference>
<evidence type="ECO:0000313" key="8">
    <source>
        <dbReference type="Proteomes" id="UP000008037"/>
    </source>
</evidence>
<name>K0IMK5_NITGG</name>
<evidence type="ECO:0000313" key="7">
    <source>
        <dbReference type="EMBL" id="AFU57969.1"/>
    </source>
</evidence>
<keyword evidence="8" id="KW-1185">Reference proteome</keyword>
<feature type="domain" description="Probable transposase IS891/IS1136/IS1341" evidence="5">
    <location>
        <begin position="90"/>
        <end position="192"/>
    </location>
</feature>
<comment type="similarity">
    <text evidence="1">In the C-terminal section; belongs to the transposase 35 family.</text>
</comment>
<dbReference type="Proteomes" id="UP000008037">
    <property type="component" value="Chromosome"/>
</dbReference>
<dbReference type="GO" id="GO:0006310">
    <property type="term" value="P:DNA recombination"/>
    <property type="evidence" value="ECO:0007669"/>
    <property type="project" value="UniProtKB-KW"/>
</dbReference>
<dbReference type="InterPro" id="IPR010095">
    <property type="entry name" value="Cas12f1-like_TNB"/>
</dbReference>
<evidence type="ECO:0000256" key="2">
    <source>
        <dbReference type="ARBA" id="ARBA00022578"/>
    </source>
</evidence>
<keyword evidence="3" id="KW-0238">DNA-binding</keyword>
<dbReference type="InParanoid" id="K0IMK5"/>
<gene>
    <name evidence="7" type="ordered locus">Ngar_c10270</name>
</gene>
<evidence type="ECO:0000256" key="1">
    <source>
        <dbReference type="ARBA" id="ARBA00008761"/>
    </source>
</evidence>
<dbReference type="BioCyc" id="CNIT1237085:G1324-1025-MONOMER"/>
<proteinExistence type="inferred from homology"/>
<organism evidence="7 8">
    <name type="scientific">Nitrososphaera gargensis (strain Ga9.2)</name>
    <dbReference type="NCBI Taxonomy" id="1237085"/>
    <lineage>
        <taxon>Archaea</taxon>
        <taxon>Nitrososphaerota</taxon>
        <taxon>Nitrososphaeria</taxon>
        <taxon>Nitrososphaerales</taxon>
        <taxon>Nitrososphaeraceae</taxon>
        <taxon>Nitrososphaera</taxon>
    </lineage>
</organism>
<dbReference type="KEGG" id="nga:Ngar_c10270"/>
<dbReference type="Pfam" id="PF07282">
    <property type="entry name" value="Cas12f1-like_TNB"/>
    <property type="match status" value="1"/>
</dbReference>
<evidence type="ECO:0000259" key="6">
    <source>
        <dbReference type="Pfam" id="PF07282"/>
    </source>
</evidence>
<feature type="domain" description="Cas12f1-like TNB" evidence="6">
    <location>
        <begin position="212"/>
        <end position="277"/>
    </location>
</feature>
<evidence type="ECO:0000259" key="5">
    <source>
        <dbReference type="Pfam" id="PF01385"/>
    </source>
</evidence>
<keyword evidence="2" id="KW-0815">Transposition</keyword>
<dbReference type="EMBL" id="CP002408">
    <property type="protein sequence ID" value="AFU57969.1"/>
    <property type="molecule type" value="Genomic_DNA"/>
</dbReference>
<protein>
    <submittedName>
        <fullName evidence="7">Putative transposase</fullName>
    </submittedName>
</protein>
<dbReference type="AlphaFoldDB" id="K0IMK5"/>
<dbReference type="STRING" id="1237085.Ngar_c10270"/>
<evidence type="ECO:0000256" key="3">
    <source>
        <dbReference type="ARBA" id="ARBA00023125"/>
    </source>
</evidence>
<accession>K0IMK5</accession>
<sequence length="314" mass="35899">MPGYLKDRDTKQTVVRGFYVRNDCYRLDRKHSTITIIGKNMKLRYATDRVREGKTGRLDVIYDRLKDAWYAFIPVDVVVAPAKQAVVSGKPEKVGSVDLRICNLVAFYAEGERPVVYSGRAVLSDYVYRTKKIAEMQSRLSEKQHTSRKMGLFYRTRTRRFKHATRAMLKDLFERMKQIGITKVAVGDLSGIRDGNNLGAHTNQKLHNFWSHAQTIQWIQHLCEDYGMDFAQVSERGTSKTCCVCGQGHNGRVHRGLHVCEENRVMMNADVCGAANIWNVAVKGELLPSTTRLPSSSRVMANPLVLRWDYAHWK</sequence>
<dbReference type="InterPro" id="IPR001959">
    <property type="entry name" value="Transposase"/>
</dbReference>
<evidence type="ECO:0000256" key="4">
    <source>
        <dbReference type="ARBA" id="ARBA00023172"/>
    </source>
</evidence>
<dbReference type="GO" id="GO:0032196">
    <property type="term" value="P:transposition"/>
    <property type="evidence" value="ECO:0007669"/>
    <property type="project" value="UniProtKB-KW"/>
</dbReference>